<dbReference type="KEGG" id="tes:BW730_12205"/>
<proteinExistence type="predicted"/>
<feature type="compositionally biased region" description="Pro residues" evidence="1">
    <location>
        <begin position="1"/>
        <end position="18"/>
    </location>
</feature>
<feature type="region of interest" description="Disordered" evidence="1">
    <location>
        <begin position="1"/>
        <end position="44"/>
    </location>
</feature>
<keyword evidence="3" id="KW-1185">Reference proteome</keyword>
<reference evidence="3" key="1">
    <citation type="submission" date="2017-02" db="EMBL/GenBank/DDBJ databases">
        <title>Tessaracoccus aquaemaris sp. nov., isolated from the intestine of a Korean rockfish, Sebastes schlegelii, in a marine aquaculture pond.</title>
        <authorList>
            <person name="Tak E.J."/>
            <person name="Bae J.-W."/>
        </authorList>
    </citation>
    <scope>NUCLEOTIDE SEQUENCE [LARGE SCALE GENOMIC DNA]</scope>
    <source>
        <strain evidence="3">NSG39</strain>
    </source>
</reference>
<accession>A0A1Q2CPX4</accession>
<evidence type="ECO:0000313" key="2">
    <source>
        <dbReference type="EMBL" id="AQP48144.1"/>
    </source>
</evidence>
<feature type="compositionally biased region" description="Pro residues" evidence="1">
    <location>
        <begin position="28"/>
        <end position="40"/>
    </location>
</feature>
<evidence type="ECO:0000256" key="1">
    <source>
        <dbReference type="SAM" id="MobiDB-lite"/>
    </source>
</evidence>
<organism evidence="2 3">
    <name type="scientific">Tessaracoccus aquimaris</name>
    <dbReference type="NCBI Taxonomy" id="1332264"/>
    <lineage>
        <taxon>Bacteria</taxon>
        <taxon>Bacillati</taxon>
        <taxon>Actinomycetota</taxon>
        <taxon>Actinomycetes</taxon>
        <taxon>Propionibacteriales</taxon>
        <taxon>Propionibacteriaceae</taxon>
        <taxon>Tessaracoccus</taxon>
    </lineage>
</organism>
<name>A0A1Q2CPX4_9ACTN</name>
<dbReference type="Proteomes" id="UP000188145">
    <property type="component" value="Chromosome"/>
</dbReference>
<dbReference type="AlphaFoldDB" id="A0A1Q2CPX4"/>
<gene>
    <name evidence="2" type="ORF">BW730_12205</name>
</gene>
<dbReference type="EMBL" id="CP019606">
    <property type="protein sequence ID" value="AQP48144.1"/>
    <property type="molecule type" value="Genomic_DNA"/>
</dbReference>
<sequence>MPSPHSPASPVPASPASPTPGQSMPASEPVPEPTPTPKVPPMVVDDLATGSAEHQFKAGAMVVTADYWSDRGKADWTPGTVKPLTLNVSADGRGDLTLASVNVQVERLSLDGWVAVPSDVVTQPVVSATPDIKGPSSASATVLVNAVDPASYGLRYTIVYTVTSSSGDADYQAVGNDTVVVTFDGNPG</sequence>
<evidence type="ECO:0000313" key="3">
    <source>
        <dbReference type="Proteomes" id="UP000188145"/>
    </source>
</evidence>
<protein>
    <submittedName>
        <fullName evidence="2">Uncharacterized protein</fullName>
    </submittedName>
</protein>